<reference evidence="1 2" key="1">
    <citation type="submission" date="2016-11" db="EMBL/GenBank/DDBJ databases">
        <authorList>
            <person name="Jaros S."/>
            <person name="Januszkiewicz K."/>
            <person name="Wedrychowicz H."/>
        </authorList>
    </citation>
    <scope>NUCLEOTIDE SEQUENCE [LARGE SCALE GENOMIC DNA]</scope>
    <source>
        <strain evidence="1 2">DSM 29431</strain>
    </source>
</reference>
<protein>
    <submittedName>
        <fullName evidence="1">Flagellar motility protein MotE, a chaperone for MotC folding</fullName>
    </submittedName>
</protein>
<dbReference type="Proteomes" id="UP000184221">
    <property type="component" value="Unassembled WGS sequence"/>
</dbReference>
<dbReference type="AlphaFoldDB" id="A0A1M5XU87"/>
<keyword evidence="1" id="KW-0282">Flagellum</keyword>
<dbReference type="OrthoDB" id="9791432at2"/>
<dbReference type="RefSeq" id="WP_072779999.1">
    <property type="nucleotide sequence ID" value="NZ_FQXC01000008.1"/>
</dbReference>
<sequence length="201" mass="21457">MSARATQKAKPAKRKTGTLAVIGSLLLISAVMRIAIEAGPVIASEALGQAKATSEEPAFGKDLHAPQDIAPLIEAMKKREARIKAQEEELTLREHTMKVAEVEIAKQMALLQETEASLEATIARASVAAEEDLTQLTSVYANMKPKQASALFEQMESSFAAGFLSRMPPGSAARVLAGMTPEKAYLISVELAGRNADIPLE</sequence>
<gene>
    <name evidence="1" type="ORF">SAMN05443551_4146</name>
</gene>
<keyword evidence="2" id="KW-1185">Reference proteome</keyword>
<evidence type="ECO:0000313" key="2">
    <source>
        <dbReference type="Proteomes" id="UP000184221"/>
    </source>
</evidence>
<organism evidence="1 2">
    <name type="scientific">Marivita hallyeonensis</name>
    <dbReference type="NCBI Taxonomy" id="996342"/>
    <lineage>
        <taxon>Bacteria</taxon>
        <taxon>Pseudomonadati</taxon>
        <taxon>Pseudomonadota</taxon>
        <taxon>Alphaproteobacteria</taxon>
        <taxon>Rhodobacterales</taxon>
        <taxon>Roseobacteraceae</taxon>
        <taxon>Marivita</taxon>
    </lineage>
</organism>
<keyword evidence="1" id="KW-0969">Cilium</keyword>
<name>A0A1M5XU87_9RHOB</name>
<evidence type="ECO:0000313" key="1">
    <source>
        <dbReference type="EMBL" id="SHI03299.1"/>
    </source>
</evidence>
<dbReference type="EMBL" id="FQXC01000008">
    <property type="protein sequence ID" value="SHI03299.1"/>
    <property type="molecule type" value="Genomic_DNA"/>
</dbReference>
<keyword evidence="1" id="KW-0966">Cell projection</keyword>
<accession>A0A1M5XU87</accession>
<proteinExistence type="predicted"/>
<dbReference type="STRING" id="996342.SAMN05443551_4146"/>
<dbReference type="SUPFAM" id="SSF158791">
    <property type="entry name" value="MgtE N-terminal domain-like"/>
    <property type="match status" value="1"/>
</dbReference>